<evidence type="ECO:0000256" key="6">
    <source>
        <dbReference type="ARBA" id="ARBA00022475"/>
    </source>
</evidence>
<evidence type="ECO:0000256" key="5">
    <source>
        <dbReference type="ARBA" id="ARBA00022448"/>
    </source>
</evidence>
<evidence type="ECO:0000256" key="4">
    <source>
        <dbReference type="ARBA" id="ARBA00004554"/>
    </source>
</evidence>
<gene>
    <name evidence="25" type="ORF">Q5P01_010166</name>
</gene>
<dbReference type="Proteomes" id="UP001187415">
    <property type="component" value="Unassembled WGS sequence"/>
</dbReference>
<dbReference type="GO" id="GO:0015293">
    <property type="term" value="F:symporter activity"/>
    <property type="evidence" value="ECO:0007669"/>
    <property type="project" value="UniProtKB-KW"/>
</dbReference>
<evidence type="ECO:0000256" key="16">
    <source>
        <dbReference type="ARBA" id="ARBA00036193"/>
    </source>
</evidence>
<dbReference type="GO" id="GO:0005542">
    <property type="term" value="F:folic acid binding"/>
    <property type="evidence" value="ECO:0007669"/>
    <property type="project" value="UniProtKB-KW"/>
</dbReference>
<evidence type="ECO:0000256" key="1">
    <source>
        <dbReference type="ARBA" id="ARBA00004337"/>
    </source>
</evidence>
<evidence type="ECO:0000256" key="14">
    <source>
        <dbReference type="ARBA" id="ARBA00023157"/>
    </source>
</evidence>
<evidence type="ECO:0000256" key="10">
    <source>
        <dbReference type="ARBA" id="ARBA00022847"/>
    </source>
</evidence>
<dbReference type="GO" id="GO:0010008">
    <property type="term" value="C:endosome membrane"/>
    <property type="evidence" value="ECO:0007669"/>
    <property type="project" value="UniProtKB-SubCell"/>
</dbReference>
<organism evidence="25 26">
    <name type="scientific">Channa striata</name>
    <name type="common">Snakehead murrel</name>
    <name type="synonym">Ophicephalus striatus</name>
    <dbReference type="NCBI Taxonomy" id="64152"/>
    <lineage>
        <taxon>Eukaryota</taxon>
        <taxon>Metazoa</taxon>
        <taxon>Chordata</taxon>
        <taxon>Craniata</taxon>
        <taxon>Vertebrata</taxon>
        <taxon>Euteleostomi</taxon>
        <taxon>Actinopterygii</taxon>
        <taxon>Neopterygii</taxon>
        <taxon>Teleostei</taxon>
        <taxon>Neoteleostei</taxon>
        <taxon>Acanthomorphata</taxon>
        <taxon>Anabantaria</taxon>
        <taxon>Anabantiformes</taxon>
        <taxon>Channoidei</taxon>
        <taxon>Channidae</taxon>
        <taxon>Channa</taxon>
    </lineage>
</organism>
<dbReference type="AlphaFoldDB" id="A0AA88SY44"/>
<feature type="transmembrane region" description="Helical" evidence="24">
    <location>
        <begin position="299"/>
        <end position="323"/>
    </location>
</feature>
<keyword evidence="15" id="KW-0325">Glycoprotein</keyword>
<evidence type="ECO:0000256" key="24">
    <source>
        <dbReference type="SAM" id="Phobius"/>
    </source>
</evidence>
<proteinExistence type="inferred from homology"/>
<feature type="transmembrane region" description="Helical" evidence="24">
    <location>
        <begin position="142"/>
        <end position="163"/>
    </location>
</feature>
<accession>A0AA88SY44</accession>
<dbReference type="PANTHER" id="PTHR23507">
    <property type="entry name" value="ZGC:174356"/>
    <property type="match status" value="1"/>
</dbReference>
<evidence type="ECO:0000256" key="13">
    <source>
        <dbReference type="ARBA" id="ARBA00023136"/>
    </source>
</evidence>
<keyword evidence="13 24" id="KW-0472">Membrane</keyword>
<keyword evidence="9" id="KW-0967">Endosome</keyword>
<dbReference type="InterPro" id="IPR036259">
    <property type="entry name" value="MFS_trans_sf"/>
</dbReference>
<evidence type="ECO:0000256" key="20">
    <source>
        <dbReference type="ARBA" id="ARBA00042514"/>
    </source>
</evidence>
<evidence type="ECO:0000256" key="18">
    <source>
        <dbReference type="ARBA" id="ARBA00038227"/>
    </source>
</evidence>
<feature type="compositionally biased region" description="Basic and acidic residues" evidence="23">
    <location>
        <begin position="24"/>
        <end position="36"/>
    </location>
</feature>
<keyword evidence="8 24" id="KW-0812">Transmembrane</keyword>
<keyword evidence="14" id="KW-1015">Disulfide bond</keyword>
<comment type="catalytic activity">
    <reaction evidence="16">
        <text>(6S)-5-methyl-5,6,7,8-tetrahydrofolate(in) + H(+)(in) = (6S)-5-methyl-5,6,7,8-tetrahydrofolate(out) + H(+)(out)</text>
        <dbReference type="Rhea" id="RHEA:70167"/>
        <dbReference type="ChEBI" id="CHEBI:15378"/>
        <dbReference type="ChEBI" id="CHEBI:18608"/>
    </reaction>
</comment>
<evidence type="ECO:0000313" key="25">
    <source>
        <dbReference type="EMBL" id="KAK2847167.1"/>
    </source>
</evidence>
<keyword evidence="6" id="KW-1003">Cell membrane</keyword>
<evidence type="ECO:0000256" key="2">
    <source>
        <dbReference type="ARBA" id="ARBA00004424"/>
    </source>
</evidence>
<reference evidence="25" key="1">
    <citation type="submission" date="2023-07" db="EMBL/GenBank/DDBJ databases">
        <title>Chromosome-level Genome Assembly of Striped Snakehead (Channa striata).</title>
        <authorList>
            <person name="Liu H."/>
        </authorList>
    </citation>
    <scope>NUCLEOTIDE SEQUENCE</scope>
    <source>
        <strain evidence="25">Gz</strain>
        <tissue evidence="25">Muscle</tissue>
    </source>
</reference>
<keyword evidence="12 24" id="KW-1133">Transmembrane helix</keyword>
<comment type="catalytic activity">
    <reaction evidence="21">
        <text>pemetrexed(in) + H(+)(in) = pemetrexed(out) + H(+)(out)</text>
        <dbReference type="Rhea" id="RHEA:70171"/>
        <dbReference type="ChEBI" id="CHEBI:15378"/>
        <dbReference type="ChEBI" id="CHEBI:63724"/>
    </reaction>
</comment>
<feature type="transmembrane region" description="Helical" evidence="24">
    <location>
        <begin position="366"/>
        <end position="384"/>
    </location>
</feature>
<feature type="transmembrane region" description="Helical" evidence="24">
    <location>
        <begin position="390"/>
        <end position="409"/>
    </location>
</feature>
<comment type="catalytic activity">
    <reaction evidence="17">
        <text>folate(in) + H(+)(in) = folate(out) + H(+)(out)</text>
        <dbReference type="Rhea" id="RHEA:70159"/>
        <dbReference type="ChEBI" id="CHEBI:15378"/>
        <dbReference type="ChEBI" id="CHEBI:62501"/>
    </reaction>
</comment>
<feature type="transmembrane region" description="Helical" evidence="24">
    <location>
        <begin position="175"/>
        <end position="195"/>
    </location>
</feature>
<keyword evidence="10" id="KW-0769">Symport</keyword>
<evidence type="ECO:0000256" key="22">
    <source>
        <dbReference type="ARBA" id="ARBA00047850"/>
    </source>
</evidence>
<feature type="transmembrane region" description="Helical" evidence="24">
    <location>
        <begin position="111"/>
        <end position="130"/>
    </location>
</feature>
<feature type="transmembrane region" description="Helical" evidence="24">
    <location>
        <begin position="207"/>
        <end position="228"/>
    </location>
</feature>
<evidence type="ECO:0000256" key="15">
    <source>
        <dbReference type="ARBA" id="ARBA00023180"/>
    </source>
</evidence>
<feature type="transmembrane region" description="Helical" evidence="24">
    <location>
        <begin position="335"/>
        <end position="354"/>
    </location>
</feature>
<keyword evidence="5" id="KW-0813">Transport</keyword>
<evidence type="ECO:0000256" key="8">
    <source>
        <dbReference type="ARBA" id="ARBA00022692"/>
    </source>
</evidence>
<feature type="transmembrane region" description="Helical" evidence="24">
    <location>
        <begin position="458"/>
        <end position="478"/>
    </location>
</feature>
<evidence type="ECO:0000256" key="7">
    <source>
        <dbReference type="ARBA" id="ARBA00022490"/>
    </source>
</evidence>
<evidence type="ECO:0000256" key="3">
    <source>
        <dbReference type="ARBA" id="ARBA00004496"/>
    </source>
</evidence>
<comment type="catalytic activity">
    <reaction evidence="22">
        <text>methotrexate(in) + H(+)(in) = methotrexate(out) + H(+)(out)</text>
        <dbReference type="Rhea" id="RHEA:70163"/>
        <dbReference type="ChEBI" id="CHEBI:15378"/>
        <dbReference type="ChEBI" id="CHEBI:50681"/>
    </reaction>
</comment>
<feature type="transmembrane region" description="Helical" evidence="24">
    <location>
        <begin position="421"/>
        <end position="446"/>
    </location>
</feature>
<keyword evidence="11" id="KW-0290">Folate-binding</keyword>
<dbReference type="Gene3D" id="1.20.1250.20">
    <property type="entry name" value="MFS general substrate transporter like domains"/>
    <property type="match status" value="1"/>
</dbReference>
<dbReference type="GO" id="GO:0016324">
    <property type="term" value="C:apical plasma membrane"/>
    <property type="evidence" value="ECO:0007669"/>
    <property type="project" value="UniProtKB-SubCell"/>
</dbReference>
<evidence type="ECO:0000256" key="23">
    <source>
        <dbReference type="SAM" id="MobiDB-lite"/>
    </source>
</evidence>
<feature type="transmembrane region" description="Helical" evidence="24">
    <location>
        <begin position="234"/>
        <end position="256"/>
    </location>
</feature>
<evidence type="ECO:0000256" key="9">
    <source>
        <dbReference type="ARBA" id="ARBA00022753"/>
    </source>
</evidence>
<evidence type="ECO:0000256" key="19">
    <source>
        <dbReference type="ARBA" id="ARBA00040650"/>
    </source>
</evidence>
<dbReference type="GO" id="GO:0016323">
    <property type="term" value="C:basolateral plasma membrane"/>
    <property type="evidence" value="ECO:0007669"/>
    <property type="project" value="UniProtKB-SubCell"/>
</dbReference>
<comment type="similarity">
    <text evidence="18">Belongs to the major facilitator superfamily. SLC46A family.</text>
</comment>
<evidence type="ECO:0000256" key="12">
    <source>
        <dbReference type="ARBA" id="ARBA00022989"/>
    </source>
</evidence>
<dbReference type="SUPFAM" id="SSF103473">
    <property type="entry name" value="MFS general substrate transporter"/>
    <property type="match status" value="1"/>
</dbReference>
<dbReference type="PANTHER" id="PTHR23507:SF2">
    <property type="entry name" value="PROTON-COUPLED FOLATE TRANSPORTER"/>
    <property type="match status" value="1"/>
</dbReference>
<evidence type="ECO:0000256" key="21">
    <source>
        <dbReference type="ARBA" id="ARBA00047769"/>
    </source>
</evidence>
<name>A0AA88SY44_CHASR</name>
<sequence>MDEPDTAAILPGDVLSATSADGPTADRDSSSGKDEAAAPSRCSGPVLVSVEPVLFLSMFSVALQAPLATQYLWDRISEDLGYNGSKRSECSNGSVAPDPLQKEVETLTAHWNLYISLGGFTLGLLVVPLLGSWSDLAGRRPVLIIPNFGLALQAAVYLLVMYLKLPVVYFLVGRLLSGLLGDFNAILAGCFAYVADASDRRSRTFRVAVLEACLGLSGMLASIIGGQWRKAQGYINPFWLVLATSLAAALYAFLFVRESIVPDPSAKLVTTRHHKAVWHLYATGGSSSEGGGGFHRCKLWLYTLCFFLVVAVHFGCRDLYVLYELSSPLCWGSALIGYGSAAQHLAYLSSLLGLKLMQYCLKDSWVALVGLLSNIVGLLVFSVADTTQLMFTGYGLCFLFMTAMPVLRSKLSKLVDPSEQGALFASVACVETLCYLVGSGVFNSLYPATLHFMKGFSFLFAAIILLIPAGIIGILQCLDQRRGHRAAS</sequence>
<keyword evidence="7" id="KW-0963">Cytoplasm</keyword>
<comment type="caution">
    <text evidence="25">The sequence shown here is derived from an EMBL/GenBank/DDBJ whole genome shotgun (WGS) entry which is preliminary data.</text>
</comment>
<evidence type="ECO:0000256" key="11">
    <source>
        <dbReference type="ARBA" id="ARBA00022954"/>
    </source>
</evidence>
<evidence type="ECO:0000313" key="26">
    <source>
        <dbReference type="Proteomes" id="UP001187415"/>
    </source>
</evidence>
<comment type="subcellular location">
    <subcellularLocation>
        <location evidence="2">Apical cell membrane</location>
        <topology evidence="2">Multi-pass membrane protein</topology>
    </subcellularLocation>
    <subcellularLocation>
        <location evidence="4">Basolateral cell membrane</location>
        <topology evidence="4">Multi-pass membrane protein</topology>
    </subcellularLocation>
    <subcellularLocation>
        <location evidence="3">Cytoplasm</location>
    </subcellularLocation>
    <subcellularLocation>
        <location evidence="1">Endosome membrane</location>
        <topology evidence="1">Multi-pass membrane protein</topology>
    </subcellularLocation>
</comment>
<dbReference type="Pfam" id="PF07690">
    <property type="entry name" value="MFS_1"/>
    <property type="match status" value="1"/>
</dbReference>
<keyword evidence="26" id="KW-1185">Reference proteome</keyword>
<feature type="region of interest" description="Disordered" evidence="23">
    <location>
        <begin position="1"/>
        <end position="41"/>
    </location>
</feature>
<evidence type="ECO:0000256" key="17">
    <source>
        <dbReference type="ARBA" id="ARBA00036250"/>
    </source>
</evidence>
<dbReference type="InterPro" id="IPR011701">
    <property type="entry name" value="MFS"/>
</dbReference>
<protein>
    <recommendedName>
        <fullName evidence="19">Proton-coupled folate transporter</fullName>
    </recommendedName>
    <alternativeName>
        <fullName evidence="20">Solute carrier family 46 member 1</fullName>
    </alternativeName>
</protein>
<dbReference type="EMBL" id="JAUPFM010000007">
    <property type="protein sequence ID" value="KAK2847167.1"/>
    <property type="molecule type" value="Genomic_DNA"/>
</dbReference>